<protein>
    <recommendedName>
        <fullName evidence="5">Glycosyl transferase family 1 domain-containing protein</fullName>
    </recommendedName>
</protein>
<dbReference type="Gene3D" id="3.40.50.2000">
    <property type="entry name" value="Glycogen Phosphorylase B"/>
    <property type="match status" value="2"/>
</dbReference>
<dbReference type="InterPro" id="IPR028098">
    <property type="entry name" value="Glyco_trans_4-like_N"/>
</dbReference>
<evidence type="ECO:0000313" key="3">
    <source>
        <dbReference type="EMBL" id="OPX18436.1"/>
    </source>
</evidence>
<dbReference type="Pfam" id="PF00534">
    <property type="entry name" value="Glycos_transf_1"/>
    <property type="match status" value="1"/>
</dbReference>
<evidence type="ECO:0000259" key="2">
    <source>
        <dbReference type="Pfam" id="PF13439"/>
    </source>
</evidence>
<proteinExistence type="predicted"/>
<dbReference type="InterPro" id="IPR001296">
    <property type="entry name" value="Glyco_trans_1"/>
</dbReference>
<evidence type="ECO:0008006" key="5">
    <source>
        <dbReference type="Google" id="ProtNLM"/>
    </source>
</evidence>
<comment type="caution">
    <text evidence="3">The sequence shown here is derived from an EMBL/GenBank/DDBJ whole genome shotgun (WGS) entry which is preliminary data.</text>
</comment>
<dbReference type="GO" id="GO:0016757">
    <property type="term" value="F:glycosyltransferase activity"/>
    <property type="evidence" value="ECO:0007669"/>
    <property type="project" value="InterPro"/>
</dbReference>
<gene>
    <name evidence="3" type="ORF">BXT86_01160</name>
</gene>
<reference evidence="4" key="1">
    <citation type="submission" date="2017-01" db="EMBL/GenBank/DDBJ databases">
        <title>Novel pathways for hydrocarbon cycling and metabolic interdependencies in hydrothermal sediment communities.</title>
        <authorList>
            <person name="Dombrowski N."/>
            <person name="Seitz K."/>
            <person name="Teske A."/>
            <person name="Baker B."/>
        </authorList>
    </citation>
    <scope>NUCLEOTIDE SEQUENCE [LARGE SCALE GENOMIC DNA]</scope>
</reference>
<feature type="domain" description="Glycosyl transferase family 1" evidence="1">
    <location>
        <begin position="194"/>
        <end position="346"/>
    </location>
</feature>
<dbReference type="EMBL" id="MUKB01000014">
    <property type="protein sequence ID" value="OPX18436.1"/>
    <property type="molecule type" value="Genomic_DNA"/>
</dbReference>
<feature type="domain" description="Glycosyltransferase subfamily 4-like N-terminal" evidence="2">
    <location>
        <begin position="26"/>
        <end position="178"/>
    </location>
</feature>
<evidence type="ECO:0000313" key="4">
    <source>
        <dbReference type="Proteomes" id="UP000191663"/>
    </source>
</evidence>
<dbReference type="PANTHER" id="PTHR12526">
    <property type="entry name" value="GLYCOSYLTRANSFERASE"/>
    <property type="match status" value="1"/>
</dbReference>
<dbReference type="Pfam" id="PF13439">
    <property type="entry name" value="Glyco_transf_4"/>
    <property type="match status" value="1"/>
</dbReference>
<sequence length="368" mass="42759">MNNRKICFVSPNAYPILKNTCYEFAGGAEVQQVLIAQALTENNFQVSFIVGKYGGKKTEKINNITVFKSSYEYKTGKLHYVPALSDIFLALCKANADLYFLRNPKHLLGVVAYYCQMKKRKFVFSSSIDYDSDLKHIRKKESIISRTLFLYGLRRVDRIIVQTDKQKRQFEKNFGLNSVLIKNMCPLPSLMPVKESPPVVLWVGTARENKRPQLLFELARAIPSLKFRMIIAPGRNERFNKIIKEQCRSVHNIEFLGFIPYQKINKEYARASLLVNTSRWEGFPNTFLQAWANEIPVVSLEIDPDEVICKHKLGLHSRTFEQMVKDVKLLIENEDLRREMGIYARKYVEAEHGIKKISRQYIDLFKNI</sequence>
<dbReference type="Proteomes" id="UP000191663">
    <property type="component" value="Unassembled WGS sequence"/>
</dbReference>
<dbReference type="AlphaFoldDB" id="A0A1V4QI82"/>
<name>A0A1V4QI82_UNCW3</name>
<dbReference type="PANTHER" id="PTHR12526:SF630">
    <property type="entry name" value="GLYCOSYLTRANSFERASE"/>
    <property type="match status" value="1"/>
</dbReference>
<organism evidence="3 4">
    <name type="scientific">candidate division WOR-3 bacterium 4484_100</name>
    <dbReference type="NCBI Taxonomy" id="1936077"/>
    <lineage>
        <taxon>Bacteria</taxon>
        <taxon>Bacteria division WOR-3</taxon>
    </lineage>
</organism>
<dbReference type="CDD" id="cd03801">
    <property type="entry name" value="GT4_PimA-like"/>
    <property type="match status" value="1"/>
</dbReference>
<accession>A0A1V4QI82</accession>
<evidence type="ECO:0000259" key="1">
    <source>
        <dbReference type="Pfam" id="PF00534"/>
    </source>
</evidence>
<dbReference type="SUPFAM" id="SSF53756">
    <property type="entry name" value="UDP-Glycosyltransferase/glycogen phosphorylase"/>
    <property type="match status" value="1"/>
</dbReference>